<keyword evidence="1" id="KW-0175">Coiled coil</keyword>
<organism evidence="3 4">
    <name type="scientific">Hypsibius exemplaris</name>
    <name type="common">Freshwater tardigrade</name>
    <dbReference type="NCBI Taxonomy" id="2072580"/>
    <lineage>
        <taxon>Eukaryota</taxon>
        <taxon>Metazoa</taxon>
        <taxon>Ecdysozoa</taxon>
        <taxon>Tardigrada</taxon>
        <taxon>Eutardigrada</taxon>
        <taxon>Parachela</taxon>
        <taxon>Hypsibioidea</taxon>
        <taxon>Hypsibiidae</taxon>
        <taxon>Hypsibius</taxon>
    </lineage>
</organism>
<dbReference type="GO" id="GO:0045892">
    <property type="term" value="P:negative regulation of DNA-templated transcription"/>
    <property type="evidence" value="ECO:0007669"/>
    <property type="project" value="InterPro"/>
</dbReference>
<dbReference type="EMBL" id="MTYJ01000158">
    <property type="protein sequence ID" value="OQV11932.1"/>
    <property type="molecule type" value="Genomic_DNA"/>
</dbReference>
<dbReference type="GO" id="GO:0042754">
    <property type="term" value="P:negative regulation of circadian rhythm"/>
    <property type="evidence" value="ECO:0007669"/>
    <property type="project" value="InterPro"/>
</dbReference>
<evidence type="ECO:0000313" key="4">
    <source>
        <dbReference type="Proteomes" id="UP000192578"/>
    </source>
</evidence>
<proteinExistence type="predicted"/>
<reference evidence="4" key="1">
    <citation type="submission" date="2017-01" db="EMBL/GenBank/DDBJ databases">
        <title>Comparative genomics of anhydrobiosis in the tardigrade Hypsibius dujardini.</title>
        <authorList>
            <person name="Yoshida Y."/>
            <person name="Koutsovoulos G."/>
            <person name="Laetsch D."/>
            <person name="Stevens L."/>
            <person name="Kumar S."/>
            <person name="Horikawa D."/>
            <person name="Ishino K."/>
            <person name="Komine S."/>
            <person name="Tomita M."/>
            <person name="Blaxter M."/>
            <person name="Arakawa K."/>
        </authorList>
    </citation>
    <scope>NUCLEOTIDE SEQUENCE [LARGE SCALE GENOMIC DNA]</scope>
    <source>
        <strain evidence="4">Z151</strain>
    </source>
</reference>
<dbReference type="Proteomes" id="UP000192578">
    <property type="component" value="Unassembled WGS sequence"/>
</dbReference>
<accession>A0A1W0W9U6</accession>
<feature type="compositionally biased region" description="Low complexity" evidence="2">
    <location>
        <begin position="366"/>
        <end position="377"/>
    </location>
</feature>
<dbReference type="GO" id="GO:0005634">
    <property type="term" value="C:nucleus"/>
    <property type="evidence" value="ECO:0007669"/>
    <property type="project" value="TreeGrafter"/>
</dbReference>
<evidence type="ECO:0000256" key="1">
    <source>
        <dbReference type="SAM" id="Coils"/>
    </source>
</evidence>
<name>A0A1W0W9U6_HYPEX</name>
<evidence type="ECO:0000256" key="2">
    <source>
        <dbReference type="SAM" id="MobiDB-lite"/>
    </source>
</evidence>
<feature type="compositionally biased region" description="Pro residues" evidence="2">
    <location>
        <begin position="26"/>
        <end position="36"/>
    </location>
</feature>
<comment type="caution">
    <text evidence="3">The sequence shown here is derived from an EMBL/GenBank/DDBJ whole genome shotgun (WGS) entry which is preliminary data.</text>
</comment>
<dbReference type="InterPro" id="IPR031602">
    <property type="entry name" value="CIPC"/>
</dbReference>
<dbReference type="AlphaFoldDB" id="A0A1W0W9U6"/>
<evidence type="ECO:0000313" key="3">
    <source>
        <dbReference type="EMBL" id="OQV11932.1"/>
    </source>
</evidence>
<dbReference type="OrthoDB" id="6374619at2759"/>
<feature type="compositionally biased region" description="Low complexity" evidence="2">
    <location>
        <begin position="1"/>
        <end position="12"/>
    </location>
</feature>
<dbReference type="PANTHER" id="PTHR34648:SF1">
    <property type="entry name" value="CLOCK-INTERACTING PACEMAKER"/>
    <property type="match status" value="1"/>
</dbReference>
<feature type="region of interest" description="Disordered" evidence="2">
    <location>
        <begin position="150"/>
        <end position="171"/>
    </location>
</feature>
<feature type="region of interest" description="Disordered" evidence="2">
    <location>
        <begin position="360"/>
        <end position="383"/>
    </location>
</feature>
<protein>
    <submittedName>
        <fullName evidence="3">Uncharacterized protein</fullName>
    </submittedName>
</protein>
<dbReference type="PANTHER" id="PTHR34648">
    <property type="entry name" value="CLOCK-INTERACTING PACEMAKER"/>
    <property type="match status" value="1"/>
</dbReference>
<feature type="region of interest" description="Disordered" evidence="2">
    <location>
        <begin position="1"/>
        <end position="55"/>
    </location>
</feature>
<gene>
    <name evidence="3" type="ORF">BV898_13809</name>
</gene>
<sequence length="541" mass="59347">METIQMQSAMAHQQHHHQLHQMPFRPTGPGPGPGPGLPSGGHSLDGQPRLLSSSPFPDFQLAELHQTLENLINIPNNSNQNGAGNPGQTYHLNGPSVSATGDMPFMSMEQSDLCRHPSQHLMNNNGNNNVGHNSNKRMSVDLGCSLSDYSESWSTNSPRSNASSEESLDNNPLQMKQMSTKGSTAAAQKLHSIYPTNNVKRQNVGRNGVSTGASASAAVAAAAATGGPHQLNNATSHPSSTGNVALMQQQQNAMLRHQLQQQSSVPPYHLPSGPPMLTPPMLPVHFMARPRMFDFTGLGGHRLQLHHHPNHIRNPMVGTPPLHQQPQQRMSASPMMMHPNQQQQLQQPNFCFPAGGPMGPPQPNTAAAAASQQAEAAHQTEKRSRFMRTAQILEQSGLMDVTMKTAGLMRENALLQREIDLLAAETHGIERQFMAVRGGATGNNVSSIPQQAQQQQAQQQQAQQQQAQQQQAQQQQAQQQQAQQNIMYHQQQQQQLHPAFQQQQQDSARMQFFVQTQMNVQQQQQLIRGGAPMPPHLALEY</sequence>
<feature type="region of interest" description="Disordered" evidence="2">
    <location>
        <begin position="73"/>
        <end position="98"/>
    </location>
</feature>
<dbReference type="Pfam" id="PF15800">
    <property type="entry name" value="CiPC"/>
    <property type="match status" value="1"/>
</dbReference>
<keyword evidence="4" id="KW-1185">Reference proteome</keyword>
<feature type="compositionally biased region" description="Low complexity" evidence="2">
    <location>
        <begin position="73"/>
        <end position="88"/>
    </location>
</feature>
<feature type="coiled-coil region" evidence="1">
    <location>
        <begin position="450"/>
        <end position="492"/>
    </location>
</feature>